<name>A0A1H5U205_9SPHI</name>
<dbReference type="GO" id="GO:0016747">
    <property type="term" value="F:acyltransferase activity, transferring groups other than amino-acyl groups"/>
    <property type="evidence" value="ECO:0007669"/>
    <property type="project" value="InterPro"/>
</dbReference>
<accession>A0A1H5U205</accession>
<dbReference type="Gene3D" id="3.40.630.30">
    <property type="match status" value="1"/>
</dbReference>
<keyword evidence="1 4" id="KW-0808">Transferase</keyword>
<dbReference type="PANTHER" id="PTHR43800">
    <property type="entry name" value="PEPTIDYL-LYSINE N-ACETYLTRANSFERASE YJAB"/>
    <property type="match status" value="1"/>
</dbReference>
<dbReference type="RefSeq" id="WP_103905181.1">
    <property type="nucleotide sequence ID" value="NZ_CP049246.1"/>
</dbReference>
<gene>
    <name evidence="4" type="ORF">SAMN05421877_102154</name>
</gene>
<dbReference type="PROSITE" id="PS51186">
    <property type="entry name" value="GNAT"/>
    <property type="match status" value="1"/>
</dbReference>
<dbReference type="AlphaFoldDB" id="A0A1H5U205"/>
<reference evidence="5" key="1">
    <citation type="submission" date="2016-10" db="EMBL/GenBank/DDBJ databases">
        <authorList>
            <person name="Varghese N."/>
            <person name="Submissions S."/>
        </authorList>
    </citation>
    <scope>NUCLEOTIDE SEQUENCE [LARGE SCALE GENOMIC DNA]</scope>
    <source>
        <strain evidence="5">DSM 22361</strain>
    </source>
</reference>
<evidence type="ECO:0000259" key="3">
    <source>
        <dbReference type="PROSITE" id="PS51186"/>
    </source>
</evidence>
<dbReference type="PANTHER" id="PTHR43800:SF1">
    <property type="entry name" value="PEPTIDYL-LYSINE N-ACETYLTRANSFERASE YJAB"/>
    <property type="match status" value="1"/>
</dbReference>
<protein>
    <submittedName>
        <fullName evidence="4">Putative acetyltransferase</fullName>
    </submittedName>
</protein>
<evidence type="ECO:0000313" key="4">
    <source>
        <dbReference type="EMBL" id="SEF69083.1"/>
    </source>
</evidence>
<dbReference type="OrthoDB" id="9789605at2"/>
<dbReference type="SUPFAM" id="SSF55729">
    <property type="entry name" value="Acyl-CoA N-acyltransferases (Nat)"/>
    <property type="match status" value="1"/>
</dbReference>
<keyword evidence="2" id="KW-0012">Acyltransferase</keyword>
<evidence type="ECO:0000256" key="1">
    <source>
        <dbReference type="ARBA" id="ARBA00022679"/>
    </source>
</evidence>
<keyword evidence="5" id="KW-1185">Reference proteome</keyword>
<proteinExistence type="predicted"/>
<dbReference type="EMBL" id="FNUT01000002">
    <property type="protein sequence ID" value="SEF69083.1"/>
    <property type="molecule type" value="Genomic_DNA"/>
</dbReference>
<dbReference type="InterPro" id="IPR000182">
    <property type="entry name" value="GNAT_dom"/>
</dbReference>
<organism evidence="4 5">
    <name type="scientific">Sphingobacterium lactis</name>
    <dbReference type="NCBI Taxonomy" id="797291"/>
    <lineage>
        <taxon>Bacteria</taxon>
        <taxon>Pseudomonadati</taxon>
        <taxon>Bacteroidota</taxon>
        <taxon>Sphingobacteriia</taxon>
        <taxon>Sphingobacteriales</taxon>
        <taxon>Sphingobacteriaceae</taxon>
        <taxon>Sphingobacterium</taxon>
    </lineage>
</organism>
<evidence type="ECO:0000313" key="5">
    <source>
        <dbReference type="Proteomes" id="UP000236731"/>
    </source>
</evidence>
<evidence type="ECO:0000256" key="2">
    <source>
        <dbReference type="ARBA" id="ARBA00023315"/>
    </source>
</evidence>
<dbReference type="Proteomes" id="UP000236731">
    <property type="component" value="Unassembled WGS sequence"/>
</dbReference>
<feature type="domain" description="N-acetyltransferase" evidence="3">
    <location>
        <begin position="1"/>
        <end position="140"/>
    </location>
</feature>
<dbReference type="InterPro" id="IPR016181">
    <property type="entry name" value="Acyl_CoA_acyltransferase"/>
</dbReference>
<sequence length="141" mass="15844">MEIKQYVSTDYTPLMEVWESAVRATHDFLKPEDFNFFQAAIPNEYLPNLAIYILEDAGIKAFAAVSGTALEMLFVHADVRGKGYGGKLLQFAIAELGIQEVDVNEQNEQAVGFYRKYGFRQVGRLEKDGAGKDYPILQLSL</sequence>
<dbReference type="Pfam" id="PF13508">
    <property type="entry name" value="Acetyltransf_7"/>
    <property type="match status" value="1"/>
</dbReference>
<dbReference type="CDD" id="cd04301">
    <property type="entry name" value="NAT_SF"/>
    <property type="match status" value="1"/>
</dbReference>